<dbReference type="InterPro" id="IPR029016">
    <property type="entry name" value="GAF-like_dom_sf"/>
</dbReference>
<sequence>MNSKEKNKTTSNEYLELFKELWHRKWFVLRRIIYPLKVFISWIDSILENWFISKIISPIFITIPPAITLLYYTKNPAKDWIVKNSPPLSQFLNEHAATMLLFSVLWLPIWQRVRDFIKYAGSSPIEVSAKNVTLLLAAFENIVAFKNKRFSDAARQIISGKSDAESIFNLITQPESQIEETVQQIYTYFVAFDPLSKYKINLAIIDNSEVKLIKFYYPRTAEVRTPIDILNNENSGIRIAARTGKMVIIEDVEHEQSAPKARYVTSPDIETKPGSLICYPIKSGINSKVVFVVSIFCETPKKFKEDKEFKKYYNELLKHFGVRLTLEHNLLVLKGAVNAQS</sequence>
<keyword evidence="3" id="KW-1185">Reference proteome</keyword>
<keyword evidence="1" id="KW-0472">Membrane</keyword>
<organism evidence="2 3">
    <name type="scientific">Iodobacter violaceini</name>
    <dbReference type="NCBI Taxonomy" id="3044271"/>
    <lineage>
        <taxon>Bacteria</taxon>
        <taxon>Pseudomonadati</taxon>
        <taxon>Pseudomonadota</taxon>
        <taxon>Betaproteobacteria</taxon>
        <taxon>Neisseriales</taxon>
        <taxon>Chitinibacteraceae</taxon>
        <taxon>Iodobacter</taxon>
    </lineage>
</organism>
<dbReference type="EMBL" id="JAAOLX010000005">
    <property type="protein sequence ID" value="NHQ86706.1"/>
    <property type="molecule type" value="Genomic_DNA"/>
</dbReference>
<name>A0ABX0KS82_9NEIS</name>
<proteinExistence type="predicted"/>
<reference evidence="2 3" key="1">
    <citation type="submission" date="2020-03" db="EMBL/GenBank/DDBJ databases">
        <title>Draft genome sequence of environmentally isolated violet-colored cultures.</title>
        <authorList>
            <person name="Wilson H.S."/>
        </authorList>
    </citation>
    <scope>NUCLEOTIDE SEQUENCE [LARGE SCALE GENOMIC DNA]</scope>
    <source>
        <strain evidence="2 3">HSC-16F04</strain>
    </source>
</reference>
<accession>A0ABX0KS82</accession>
<comment type="caution">
    <text evidence="2">The sequence shown here is derived from an EMBL/GenBank/DDBJ whole genome shotgun (WGS) entry which is preliminary data.</text>
</comment>
<keyword evidence="1" id="KW-1133">Transmembrane helix</keyword>
<dbReference type="Proteomes" id="UP000712570">
    <property type="component" value="Unassembled WGS sequence"/>
</dbReference>
<dbReference type="SUPFAM" id="SSF55781">
    <property type="entry name" value="GAF domain-like"/>
    <property type="match status" value="1"/>
</dbReference>
<gene>
    <name evidence="2" type="ORF">HA050_11315</name>
</gene>
<evidence type="ECO:0000256" key="1">
    <source>
        <dbReference type="SAM" id="Phobius"/>
    </source>
</evidence>
<evidence type="ECO:0000313" key="2">
    <source>
        <dbReference type="EMBL" id="NHQ86706.1"/>
    </source>
</evidence>
<evidence type="ECO:0000313" key="3">
    <source>
        <dbReference type="Proteomes" id="UP000712570"/>
    </source>
</evidence>
<feature type="transmembrane region" description="Helical" evidence="1">
    <location>
        <begin position="92"/>
        <end position="110"/>
    </location>
</feature>
<evidence type="ECO:0008006" key="4">
    <source>
        <dbReference type="Google" id="ProtNLM"/>
    </source>
</evidence>
<dbReference type="RefSeq" id="WP_166825949.1">
    <property type="nucleotide sequence ID" value="NZ_JAAOLX010000005.1"/>
</dbReference>
<feature type="transmembrane region" description="Helical" evidence="1">
    <location>
        <begin position="51"/>
        <end position="72"/>
    </location>
</feature>
<dbReference type="Gene3D" id="3.30.450.40">
    <property type="match status" value="1"/>
</dbReference>
<keyword evidence="1" id="KW-0812">Transmembrane</keyword>
<protein>
    <recommendedName>
        <fullName evidence="4">GAF domain-containing protein</fullName>
    </recommendedName>
</protein>